<dbReference type="InterPro" id="IPR036322">
    <property type="entry name" value="WD40_repeat_dom_sf"/>
</dbReference>
<dbReference type="Proteomes" id="UP001432322">
    <property type="component" value="Unassembled WGS sequence"/>
</dbReference>
<evidence type="ECO:0000256" key="1">
    <source>
        <dbReference type="ARBA" id="ARBA00004347"/>
    </source>
</evidence>
<evidence type="ECO:0000256" key="6">
    <source>
        <dbReference type="PROSITE-ProRule" id="PRU00221"/>
    </source>
</evidence>
<comment type="caution">
    <text evidence="7">The sequence shown here is derived from an EMBL/GenBank/DDBJ whole genome shotgun (WGS) entry which is preliminary data.</text>
</comment>
<evidence type="ECO:0000256" key="5">
    <source>
        <dbReference type="ARBA" id="ARBA00032920"/>
    </source>
</evidence>
<feature type="repeat" description="WD" evidence="6">
    <location>
        <begin position="181"/>
        <end position="223"/>
    </location>
</feature>
<evidence type="ECO:0000256" key="4">
    <source>
        <dbReference type="ARBA" id="ARBA00025536"/>
    </source>
</evidence>
<keyword evidence="8" id="KW-1185">Reference proteome</keyword>
<dbReference type="AlphaFoldDB" id="A0AAV5WXN3"/>
<feature type="repeat" description="WD" evidence="6">
    <location>
        <begin position="138"/>
        <end position="180"/>
    </location>
</feature>
<dbReference type="PANTHER" id="PTHR19876">
    <property type="entry name" value="COATOMER"/>
    <property type="match status" value="1"/>
</dbReference>
<dbReference type="InterPro" id="IPR019775">
    <property type="entry name" value="WD40_repeat_CS"/>
</dbReference>
<dbReference type="GO" id="GO:0006888">
    <property type="term" value="P:endoplasmic reticulum to Golgi vesicle-mediated transport"/>
    <property type="evidence" value="ECO:0007669"/>
    <property type="project" value="TreeGrafter"/>
</dbReference>
<organism evidence="7 8">
    <name type="scientific">Pristionchus fissidentatus</name>
    <dbReference type="NCBI Taxonomy" id="1538716"/>
    <lineage>
        <taxon>Eukaryota</taxon>
        <taxon>Metazoa</taxon>
        <taxon>Ecdysozoa</taxon>
        <taxon>Nematoda</taxon>
        <taxon>Chromadorea</taxon>
        <taxon>Rhabditida</taxon>
        <taxon>Rhabditina</taxon>
        <taxon>Diplogasteromorpha</taxon>
        <taxon>Diplogasteroidea</taxon>
        <taxon>Neodiplogasteridae</taxon>
        <taxon>Pristionchus</taxon>
    </lineage>
</organism>
<gene>
    <name evidence="7" type="ORF">PFISCL1PPCAC_26707</name>
</gene>
<dbReference type="CDD" id="cd00200">
    <property type="entry name" value="WD40"/>
    <property type="match status" value="1"/>
</dbReference>
<protein>
    <recommendedName>
        <fullName evidence="5">Beta'-coat protein</fullName>
    </recommendedName>
</protein>
<dbReference type="PANTHER" id="PTHR19876:SF2">
    <property type="entry name" value="COATOMER SUBUNIT BETA"/>
    <property type="match status" value="1"/>
</dbReference>
<dbReference type="GO" id="GO:0006886">
    <property type="term" value="P:intracellular protein transport"/>
    <property type="evidence" value="ECO:0007669"/>
    <property type="project" value="TreeGrafter"/>
</dbReference>
<evidence type="ECO:0000256" key="3">
    <source>
        <dbReference type="ARBA" id="ARBA00022737"/>
    </source>
</evidence>
<dbReference type="InterPro" id="IPR001680">
    <property type="entry name" value="WD40_rpt"/>
</dbReference>
<feature type="repeat" description="WD" evidence="6">
    <location>
        <begin position="95"/>
        <end position="127"/>
    </location>
</feature>
<dbReference type="Pfam" id="PF00400">
    <property type="entry name" value="WD40"/>
    <property type="match status" value="6"/>
</dbReference>
<sequence length="301" mass="34279">MAAQLNVQQQFLARSDRVKNVDFHPSEPLLLAALYNGNVTIWNYETQKLVNSFKVCDLPVRTAKFVARKDWIITGSDDKFIRVYNYTTLDLIHEFEAHGDFIRCIAVHPEQPFVLTSADDKVIKLWDWDNEWKLAQTFKGHAHYVMNIAINPKDNNSFASASLDKTIKVWTIGSETANFTLEGHDNAVNCLAYYDGDKPYLISGSDDHLVKIWDYENKNCVHTLTGHTHNVSSISFHPELPLIITASEDSTVRFWNVDSYRLESTLNYELGLAWCVQTKKGSNTVALGFDQGTVTIKLEKE</sequence>
<feature type="non-terminal residue" evidence="7">
    <location>
        <position position="301"/>
    </location>
</feature>
<dbReference type="InterPro" id="IPR020472">
    <property type="entry name" value="WD40_PAC1"/>
</dbReference>
<accession>A0AAV5WXN3</accession>
<feature type="repeat" description="WD" evidence="6">
    <location>
        <begin position="224"/>
        <end position="265"/>
    </location>
</feature>
<dbReference type="PROSITE" id="PS50294">
    <property type="entry name" value="WD_REPEATS_REGION"/>
    <property type="match status" value="4"/>
</dbReference>
<feature type="repeat" description="WD" evidence="6">
    <location>
        <begin position="11"/>
        <end position="52"/>
    </location>
</feature>
<reference evidence="7" key="1">
    <citation type="submission" date="2023-10" db="EMBL/GenBank/DDBJ databases">
        <title>Genome assembly of Pristionchus species.</title>
        <authorList>
            <person name="Yoshida K."/>
            <person name="Sommer R.J."/>
        </authorList>
    </citation>
    <scope>NUCLEOTIDE SEQUENCE</scope>
    <source>
        <strain evidence="7">RS5133</strain>
    </source>
</reference>
<evidence type="ECO:0000313" key="7">
    <source>
        <dbReference type="EMBL" id="GMT35410.1"/>
    </source>
</evidence>
<dbReference type="GO" id="GO:0030126">
    <property type="term" value="C:COPI vesicle coat"/>
    <property type="evidence" value="ECO:0007669"/>
    <property type="project" value="TreeGrafter"/>
</dbReference>
<dbReference type="FunFam" id="2.130.10.10:FF:000016">
    <property type="entry name" value="Coatomer alpha subunit, putative"/>
    <property type="match status" value="1"/>
</dbReference>
<keyword evidence="3" id="KW-0677">Repeat</keyword>
<comment type="function">
    <text evidence="4">The coatomer is a cytosolic protein complex that binds to dilysine motifs and reversibly associates with Golgi non-clathrin-coated vesicles, which further mediate biosynthetic protein transport from the ER, via the Golgi up to the trans Golgi network. Coatomer complex is required for budding from Golgi membranes, and is essential for the retrograde Golgi-to-ER transport of dilysine-tagged proteins.</text>
</comment>
<dbReference type="PROSITE" id="PS50082">
    <property type="entry name" value="WD_REPEATS_2"/>
    <property type="match status" value="5"/>
</dbReference>
<dbReference type="GO" id="GO:0006891">
    <property type="term" value="P:intra-Golgi vesicle-mediated transport"/>
    <property type="evidence" value="ECO:0007669"/>
    <property type="project" value="TreeGrafter"/>
</dbReference>
<dbReference type="SUPFAM" id="SSF50978">
    <property type="entry name" value="WD40 repeat-like"/>
    <property type="match status" value="1"/>
</dbReference>
<dbReference type="InterPro" id="IPR050844">
    <property type="entry name" value="Coatomer_complex_subunit"/>
</dbReference>
<dbReference type="GO" id="GO:0006890">
    <property type="term" value="P:retrograde vesicle-mediated transport, Golgi to endoplasmic reticulum"/>
    <property type="evidence" value="ECO:0007669"/>
    <property type="project" value="TreeGrafter"/>
</dbReference>
<dbReference type="InterPro" id="IPR015943">
    <property type="entry name" value="WD40/YVTN_repeat-like_dom_sf"/>
</dbReference>
<keyword evidence="2 6" id="KW-0853">WD repeat</keyword>
<dbReference type="EMBL" id="BTSY01000007">
    <property type="protein sequence ID" value="GMT35410.1"/>
    <property type="molecule type" value="Genomic_DNA"/>
</dbReference>
<dbReference type="PROSITE" id="PS00678">
    <property type="entry name" value="WD_REPEATS_1"/>
    <property type="match status" value="1"/>
</dbReference>
<dbReference type="Gene3D" id="2.130.10.10">
    <property type="entry name" value="YVTN repeat-like/Quinoprotein amine dehydrogenase"/>
    <property type="match status" value="1"/>
</dbReference>
<comment type="subcellular location">
    <subcellularLocation>
        <location evidence="1">Cytoplasmic vesicle</location>
        <location evidence="1">COPI-coated vesicle membrane</location>
        <topology evidence="1">Peripheral membrane protein</topology>
        <orientation evidence="1">Cytoplasmic side</orientation>
    </subcellularLocation>
</comment>
<evidence type="ECO:0000256" key="2">
    <source>
        <dbReference type="ARBA" id="ARBA00022574"/>
    </source>
</evidence>
<evidence type="ECO:0000313" key="8">
    <source>
        <dbReference type="Proteomes" id="UP001432322"/>
    </source>
</evidence>
<dbReference type="PRINTS" id="PR00320">
    <property type="entry name" value="GPROTEINBRPT"/>
</dbReference>
<name>A0AAV5WXN3_9BILA</name>
<dbReference type="SMART" id="SM00320">
    <property type="entry name" value="WD40"/>
    <property type="match status" value="6"/>
</dbReference>
<proteinExistence type="predicted"/>